<gene>
    <name evidence="2" type="ORF">RFH988_LOCUS38646</name>
</gene>
<proteinExistence type="predicted"/>
<organism evidence="2 3">
    <name type="scientific">Rotaria sordida</name>
    <dbReference type="NCBI Taxonomy" id="392033"/>
    <lineage>
        <taxon>Eukaryota</taxon>
        <taxon>Metazoa</taxon>
        <taxon>Spiralia</taxon>
        <taxon>Gnathifera</taxon>
        <taxon>Rotifera</taxon>
        <taxon>Eurotatoria</taxon>
        <taxon>Bdelloidea</taxon>
        <taxon>Philodinida</taxon>
        <taxon>Philodinidae</taxon>
        <taxon>Rotaria</taxon>
    </lineage>
</organism>
<dbReference type="PROSITE" id="PS00109">
    <property type="entry name" value="PROTEIN_KINASE_TYR"/>
    <property type="match status" value="1"/>
</dbReference>
<dbReference type="OrthoDB" id="336747at2759"/>
<reference evidence="2" key="1">
    <citation type="submission" date="2021-02" db="EMBL/GenBank/DDBJ databases">
        <authorList>
            <person name="Nowell W R."/>
        </authorList>
    </citation>
    <scope>NUCLEOTIDE SEQUENCE</scope>
</reference>
<dbReference type="EMBL" id="CAJNOO010010331">
    <property type="protein sequence ID" value="CAF1497635.1"/>
    <property type="molecule type" value="Genomic_DNA"/>
</dbReference>
<dbReference type="GO" id="GO:0005524">
    <property type="term" value="F:ATP binding"/>
    <property type="evidence" value="ECO:0007669"/>
    <property type="project" value="InterPro"/>
</dbReference>
<dbReference type="AlphaFoldDB" id="A0A815SSS0"/>
<dbReference type="PANTHER" id="PTHR24347">
    <property type="entry name" value="SERINE/THREONINE-PROTEIN KINASE"/>
    <property type="match status" value="1"/>
</dbReference>
<evidence type="ECO:0000313" key="2">
    <source>
        <dbReference type="EMBL" id="CAF1497635.1"/>
    </source>
</evidence>
<dbReference type="SUPFAM" id="SSF56112">
    <property type="entry name" value="Protein kinase-like (PK-like)"/>
    <property type="match status" value="1"/>
</dbReference>
<protein>
    <recommendedName>
        <fullName evidence="1">Protein kinase domain-containing protein</fullName>
    </recommendedName>
</protein>
<comment type="caution">
    <text evidence="2">The sequence shown here is derived from an EMBL/GenBank/DDBJ whole genome shotgun (WGS) entry which is preliminary data.</text>
</comment>
<dbReference type="Gene3D" id="1.10.510.10">
    <property type="entry name" value="Transferase(Phosphotransferase) domain 1"/>
    <property type="match status" value="1"/>
</dbReference>
<feature type="domain" description="Protein kinase" evidence="1">
    <location>
        <begin position="1"/>
        <end position="166"/>
    </location>
</feature>
<dbReference type="InterPro" id="IPR008266">
    <property type="entry name" value="Tyr_kinase_AS"/>
</dbReference>
<dbReference type="Pfam" id="PF00069">
    <property type="entry name" value="Pkinase"/>
    <property type="match status" value="1"/>
</dbReference>
<sequence>KYLVYKKELQCIKSLSLEQSKQIIDVLHYLYKSRIIHRDIRPENIMLDNYNKHIKLIDFGFAIAYDLDDKTGSLQIIGTTIYASCKFLDFISKFLIDSYVPYYEYERSFDLTCALNIIMSMTNIDIKQKISSIEILPNIEEKQLKILQLWQNIQRTNKYYSNLLNL</sequence>
<dbReference type="PROSITE" id="PS50011">
    <property type="entry name" value="PROTEIN_KINASE_DOM"/>
    <property type="match status" value="1"/>
</dbReference>
<accession>A0A815SSS0</accession>
<feature type="non-terminal residue" evidence="2">
    <location>
        <position position="1"/>
    </location>
</feature>
<dbReference type="GO" id="GO:0004672">
    <property type="term" value="F:protein kinase activity"/>
    <property type="evidence" value="ECO:0007669"/>
    <property type="project" value="InterPro"/>
</dbReference>
<dbReference type="Proteomes" id="UP000663882">
    <property type="component" value="Unassembled WGS sequence"/>
</dbReference>
<feature type="non-terminal residue" evidence="2">
    <location>
        <position position="166"/>
    </location>
</feature>
<evidence type="ECO:0000259" key="1">
    <source>
        <dbReference type="PROSITE" id="PS50011"/>
    </source>
</evidence>
<dbReference type="InterPro" id="IPR011009">
    <property type="entry name" value="Kinase-like_dom_sf"/>
</dbReference>
<evidence type="ECO:0000313" key="3">
    <source>
        <dbReference type="Proteomes" id="UP000663882"/>
    </source>
</evidence>
<name>A0A815SSS0_9BILA</name>
<dbReference type="InterPro" id="IPR000719">
    <property type="entry name" value="Prot_kinase_dom"/>
</dbReference>